<feature type="transmembrane region" description="Helical" evidence="8">
    <location>
        <begin position="90"/>
        <end position="111"/>
    </location>
</feature>
<dbReference type="GO" id="GO:0005773">
    <property type="term" value="C:vacuole"/>
    <property type="evidence" value="ECO:0007669"/>
    <property type="project" value="GOC"/>
</dbReference>
<evidence type="ECO:0000256" key="3">
    <source>
        <dbReference type="ARBA" id="ARBA00022692"/>
    </source>
</evidence>
<proteinExistence type="inferred from homology"/>
<dbReference type="AlphaFoldDB" id="A0AAX4HF50"/>
<reference evidence="9 10" key="1">
    <citation type="submission" date="2023-10" db="EMBL/GenBank/DDBJ databases">
        <title>Draft Genome Sequence of Candida saopaulonensis from a very Premature Infant with Sepsis.</title>
        <authorList>
            <person name="Ning Y."/>
            <person name="Dai R."/>
            <person name="Xiao M."/>
            <person name="Xu Y."/>
            <person name="Yan Q."/>
            <person name="Zhang L."/>
        </authorList>
    </citation>
    <scope>NUCLEOTIDE SEQUENCE [LARGE SCALE GENOMIC DNA]</scope>
    <source>
        <strain evidence="9 10">19XY460</strain>
    </source>
</reference>
<keyword evidence="3 8" id="KW-0812">Transmembrane</keyword>
<dbReference type="GeneID" id="88175642"/>
<organism evidence="9 10">
    <name type="scientific">Australozyma saopauloensis</name>
    <dbReference type="NCBI Taxonomy" id="291208"/>
    <lineage>
        <taxon>Eukaryota</taxon>
        <taxon>Fungi</taxon>
        <taxon>Dikarya</taxon>
        <taxon>Ascomycota</taxon>
        <taxon>Saccharomycotina</taxon>
        <taxon>Pichiomycetes</taxon>
        <taxon>Metschnikowiaceae</taxon>
        <taxon>Australozyma</taxon>
    </lineage>
</organism>
<accession>A0AAX4HF50</accession>
<evidence type="ECO:0000256" key="6">
    <source>
        <dbReference type="ARBA" id="ARBA00023136"/>
    </source>
</evidence>
<dbReference type="GO" id="GO:0005789">
    <property type="term" value="C:endoplasmic reticulum membrane"/>
    <property type="evidence" value="ECO:0007669"/>
    <property type="project" value="UniProtKB-SubCell"/>
</dbReference>
<protein>
    <recommendedName>
        <fullName evidence="11">DUF788-domain-containing protein</fullName>
    </recommendedName>
</protein>
<keyword evidence="5 8" id="KW-1133">Transmembrane helix</keyword>
<name>A0AAX4HF50_9ASCO</name>
<evidence type="ECO:0000313" key="10">
    <source>
        <dbReference type="Proteomes" id="UP001338582"/>
    </source>
</evidence>
<dbReference type="KEGG" id="asau:88175642"/>
<evidence type="ECO:0000313" key="9">
    <source>
        <dbReference type="EMBL" id="WPK27205.1"/>
    </source>
</evidence>
<gene>
    <name evidence="9" type="ORF">PUMCH_004582</name>
</gene>
<comment type="similarity">
    <text evidence="2">Belongs to the TMEM208 family.</text>
</comment>
<feature type="transmembrane region" description="Helical" evidence="8">
    <location>
        <begin position="20"/>
        <end position="38"/>
    </location>
</feature>
<evidence type="ECO:0000256" key="7">
    <source>
        <dbReference type="SAM" id="MobiDB-lite"/>
    </source>
</evidence>
<dbReference type="Pfam" id="PF05620">
    <property type="entry name" value="TMEM208_SND2"/>
    <property type="match status" value="1"/>
</dbReference>
<evidence type="ECO:0000256" key="2">
    <source>
        <dbReference type="ARBA" id="ARBA00009950"/>
    </source>
</evidence>
<keyword evidence="10" id="KW-1185">Reference proteome</keyword>
<evidence type="ECO:0000256" key="8">
    <source>
        <dbReference type="SAM" id="Phobius"/>
    </source>
</evidence>
<dbReference type="RefSeq" id="XP_062879583.1">
    <property type="nucleotide sequence ID" value="XM_063023513.1"/>
</dbReference>
<dbReference type="PANTHER" id="PTHR13505">
    <property type="entry name" value="TRANSMEMBRANE PROTEIN 208"/>
    <property type="match status" value="1"/>
</dbReference>
<feature type="region of interest" description="Disordered" evidence="7">
    <location>
        <begin position="155"/>
        <end position="175"/>
    </location>
</feature>
<comment type="subcellular location">
    <subcellularLocation>
        <location evidence="1">Endoplasmic reticulum membrane</location>
        <topology evidence="1">Multi-pass membrane protein</topology>
    </subcellularLocation>
</comment>
<dbReference type="PANTHER" id="PTHR13505:SF7">
    <property type="entry name" value="TRANSMEMBRANE PROTEIN 208"/>
    <property type="match status" value="1"/>
</dbReference>
<keyword evidence="6 8" id="KW-0472">Membrane</keyword>
<feature type="compositionally biased region" description="Basic and acidic residues" evidence="7">
    <location>
        <begin position="155"/>
        <end position="167"/>
    </location>
</feature>
<dbReference type="InterPro" id="IPR008506">
    <property type="entry name" value="SND2/TMEM208"/>
</dbReference>
<evidence type="ECO:0000256" key="4">
    <source>
        <dbReference type="ARBA" id="ARBA00022824"/>
    </source>
</evidence>
<evidence type="ECO:0008006" key="11">
    <source>
        <dbReference type="Google" id="ProtNLM"/>
    </source>
</evidence>
<sequence>MASQSSKKIAQANAQTLKELHLIALVVNLLALVAIFGLKRPARFWPYFLLSLPSFGCQYVLESSGRPRYVVENGHQKLARSGAEIKGPGLFEYMFDTIYTTWLCAVLMVVFGSNKVWWLYAVIPGYVAWKVSALARSFFGKLKAAPVVAENEPETVSKRQAKAEKRQKTQRVRTR</sequence>
<dbReference type="Proteomes" id="UP001338582">
    <property type="component" value="Chromosome 6"/>
</dbReference>
<dbReference type="GO" id="GO:0006624">
    <property type="term" value="P:vacuolar protein processing"/>
    <property type="evidence" value="ECO:0007669"/>
    <property type="project" value="TreeGrafter"/>
</dbReference>
<evidence type="ECO:0000256" key="1">
    <source>
        <dbReference type="ARBA" id="ARBA00004477"/>
    </source>
</evidence>
<keyword evidence="4" id="KW-0256">Endoplasmic reticulum</keyword>
<dbReference type="EMBL" id="CP138899">
    <property type="protein sequence ID" value="WPK27205.1"/>
    <property type="molecule type" value="Genomic_DNA"/>
</dbReference>
<evidence type="ECO:0000256" key="5">
    <source>
        <dbReference type="ARBA" id="ARBA00022989"/>
    </source>
</evidence>